<reference evidence="1 2" key="1">
    <citation type="submission" date="2011-02" db="EMBL/GenBank/DDBJ databases">
        <authorList>
            <person name="Weinstock G."/>
            <person name="Sodergren E."/>
            <person name="Clifton S."/>
            <person name="Fulton L."/>
            <person name="Fulton B."/>
            <person name="Courtney L."/>
            <person name="Fronick C."/>
            <person name="Harrison M."/>
            <person name="Strong C."/>
            <person name="Farmer C."/>
            <person name="Delahaunty K."/>
            <person name="Markovic C."/>
            <person name="Hall O."/>
            <person name="Minx P."/>
            <person name="Tomlinson C."/>
            <person name="Mitreva M."/>
            <person name="Hou S."/>
            <person name="Chen J."/>
            <person name="Wollam A."/>
            <person name="Pepin K.H."/>
            <person name="Johnson M."/>
            <person name="Bhonagiri V."/>
            <person name="Zhang X."/>
            <person name="Suruliraj S."/>
            <person name="Warren W."/>
            <person name="Chinwalla A."/>
            <person name="Mardis E.R."/>
            <person name="Wilson R.K."/>
        </authorList>
    </citation>
    <scope>NUCLEOTIDE SEQUENCE [LARGE SCALE GENOMIC DNA]</scope>
    <source>
        <strain evidence="1 2">YIT 11841</strain>
    </source>
</reference>
<dbReference type="EMBL" id="AFBR01000087">
    <property type="protein sequence ID" value="EGG51126.1"/>
    <property type="molecule type" value="Genomic_DNA"/>
</dbReference>
<accession>F3QXK6</accession>
<evidence type="ECO:0000313" key="1">
    <source>
        <dbReference type="EMBL" id="EGG51126.1"/>
    </source>
</evidence>
<sequence>MNHGHVSKQAEWHDKLASVRDKRKLFIQKKKSTIQGGHDSLSVRFRTDMQRKSARHAEKKNVSCAKRKIAWLKTVRLFA</sequence>
<dbReference type="HOGENOM" id="CLU_2602882_0_0_10"/>
<keyword evidence="2" id="KW-1185">Reference proteome</keyword>
<proteinExistence type="predicted"/>
<gene>
    <name evidence="1" type="ORF">HMPREF9442_02980</name>
</gene>
<name>F3QXK6_9BACT</name>
<dbReference type="Proteomes" id="UP000005546">
    <property type="component" value="Unassembled WGS sequence"/>
</dbReference>
<organism evidence="1 2">
    <name type="scientific">Paraprevotella xylaniphila YIT 11841</name>
    <dbReference type="NCBI Taxonomy" id="762982"/>
    <lineage>
        <taxon>Bacteria</taxon>
        <taxon>Pseudomonadati</taxon>
        <taxon>Bacteroidota</taxon>
        <taxon>Bacteroidia</taxon>
        <taxon>Bacteroidales</taxon>
        <taxon>Prevotellaceae</taxon>
        <taxon>Paraprevotella</taxon>
    </lineage>
</organism>
<protein>
    <submittedName>
        <fullName evidence="1">Conserved domain protein</fullName>
    </submittedName>
</protein>
<dbReference type="AlphaFoldDB" id="F3QXK6"/>
<evidence type="ECO:0000313" key="2">
    <source>
        <dbReference type="Proteomes" id="UP000005546"/>
    </source>
</evidence>
<comment type="caution">
    <text evidence="1">The sequence shown here is derived from an EMBL/GenBank/DDBJ whole genome shotgun (WGS) entry which is preliminary data.</text>
</comment>